<dbReference type="EMBL" id="BARW01007700">
    <property type="protein sequence ID" value="GAI75099.1"/>
    <property type="molecule type" value="Genomic_DNA"/>
</dbReference>
<accession>X1T504</accession>
<evidence type="ECO:0008006" key="2">
    <source>
        <dbReference type="Google" id="ProtNLM"/>
    </source>
</evidence>
<evidence type="ECO:0000313" key="1">
    <source>
        <dbReference type="EMBL" id="GAI75099.1"/>
    </source>
</evidence>
<sequence>MIEQNVHKALSMAHRAYVIERGHVVMEGTSPELLNGQELKTAYLGL</sequence>
<protein>
    <recommendedName>
        <fullName evidence="2">Branched-chain amino acid ATP-binding cassette transporter C-terminal domain-containing protein</fullName>
    </recommendedName>
</protein>
<organism evidence="1">
    <name type="scientific">marine sediment metagenome</name>
    <dbReference type="NCBI Taxonomy" id="412755"/>
    <lineage>
        <taxon>unclassified sequences</taxon>
        <taxon>metagenomes</taxon>
        <taxon>ecological metagenomes</taxon>
    </lineage>
</organism>
<proteinExistence type="predicted"/>
<dbReference type="AlphaFoldDB" id="X1T504"/>
<comment type="caution">
    <text evidence="1">The sequence shown here is derived from an EMBL/GenBank/DDBJ whole genome shotgun (WGS) entry which is preliminary data.</text>
</comment>
<gene>
    <name evidence="1" type="ORF">S12H4_15964</name>
</gene>
<name>X1T504_9ZZZZ</name>
<reference evidence="1" key="1">
    <citation type="journal article" date="2014" name="Front. Microbiol.">
        <title>High frequency of phylogenetically diverse reductive dehalogenase-homologous genes in deep subseafloor sedimentary metagenomes.</title>
        <authorList>
            <person name="Kawai M."/>
            <person name="Futagami T."/>
            <person name="Toyoda A."/>
            <person name="Takaki Y."/>
            <person name="Nishi S."/>
            <person name="Hori S."/>
            <person name="Arai W."/>
            <person name="Tsubouchi T."/>
            <person name="Morono Y."/>
            <person name="Uchiyama I."/>
            <person name="Ito T."/>
            <person name="Fujiyama A."/>
            <person name="Inagaki F."/>
            <person name="Takami H."/>
        </authorList>
    </citation>
    <scope>NUCLEOTIDE SEQUENCE</scope>
    <source>
        <strain evidence="1">Expedition CK06-06</strain>
    </source>
</reference>